<protein>
    <submittedName>
        <fullName evidence="3">PROCN domain-containing protein</fullName>
    </submittedName>
</protein>
<reference evidence="3" key="3">
    <citation type="submission" date="2016-06" db="UniProtKB">
        <authorList>
            <consortium name="WormBaseParasite"/>
        </authorList>
    </citation>
    <scope>IDENTIFICATION</scope>
</reference>
<accession>A0A183CLH4</accession>
<keyword evidence="1" id="KW-0812">Transmembrane</keyword>
<feature type="transmembrane region" description="Helical" evidence="1">
    <location>
        <begin position="123"/>
        <end position="139"/>
    </location>
</feature>
<keyword evidence="2" id="KW-1185">Reference proteome</keyword>
<organism evidence="2 3">
    <name type="scientific">Globodera pallida</name>
    <name type="common">Potato cyst nematode worm</name>
    <name type="synonym">Heterodera pallida</name>
    <dbReference type="NCBI Taxonomy" id="36090"/>
    <lineage>
        <taxon>Eukaryota</taxon>
        <taxon>Metazoa</taxon>
        <taxon>Ecdysozoa</taxon>
        <taxon>Nematoda</taxon>
        <taxon>Chromadorea</taxon>
        <taxon>Rhabditida</taxon>
        <taxon>Tylenchina</taxon>
        <taxon>Tylenchomorpha</taxon>
        <taxon>Tylenchoidea</taxon>
        <taxon>Heteroderidae</taxon>
        <taxon>Heteroderinae</taxon>
        <taxon>Globodera</taxon>
    </lineage>
</organism>
<dbReference type="Proteomes" id="UP000050741">
    <property type="component" value="Unassembled WGS sequence"/>
</dbReference>
<proteinExistence type="predicted"/>
<keyword evidence="1" id="KW-0472">Membrane</keyword>
<reference evidence="2" key="2">
    <citation type="submission" date="2014-05" db="EMBL/GenBank/DDBJ databases">
        <title>The genome and life-stage specific transcriptomes of Globodera pallida elucidate key aspects of plant parasitism by a cyst nematode.</title>
        <authorList>
            <person name="Cotton J.A."/>
            <person name="Lilley C.J."/>
            <person name="Jones L.M."/>
            <person name="Kikuchi T."/>
            <person name="Reid A.J."/>
            <person name="Thorpe P."/>
            <person name="Tsai I.J."/>
            <person name="Beasley H."/>
            <person name="Blok V."/>
            <person name="Cock P.J.A."/>
            <person name="Van den Akker S.E."/>
            <person name="Holroyd N."/>
            <person name="Hunt M."/>
            <person name="Mantelin S."/>
            <person name="Naghra H."/>
            <person name="Pain A."/>
            <person name="Palomares-Rius J.E."/>
            <person name="Zarowiecki M."/>
            <person name="Berriman M."/>
            <person name="Jones J.T."/>
            <person name="Urwin P.E."/>
        </authorList>
    </citation>
    <scope>NUCLEOTIDE SEQUENCE [LARGE SCALE GENOMIC DNA]</scope>
    <source>
        <strain evidence="2">Lindley</strain>
    </source>
</reference>
<evidence type="ECO:0000313" key="3">
    <source>
        <dbReference type="WBParaSite" id="GPLIN_001373000"/>
    </source>
</evidence>
<dbReference type="AlphaFoldDB" id="A0A183CLH4"/>
<reference evidence="2" key="1">
    <citation type="submission" date="2013-12" db="EMBL/GenBank/DDBJ databases">
        <authorList>
            <person name="Aslett M."/>
        </authorList>
    </citation>
    <scope>NUCLEOTIDE SEQUENCE [LARGE SCALE GENOMIC DNA]</scope>
    <source>
        <strain evidence="2">Lindley</strain>
    </source>
</reference>
<name>A0A183CLH4_GLOPA</name>
<evidence type="ECO:0000313" key="2">
    <source>
        <dbReference type="Proteomes" id="UP000050741"/>
    </source>
</evidence>
<evidence type="ECO:0000256" key="1">
    <source>
        <dbReference type="SAM" id="Phobius"/>
    </source>
</evidence>
<sequence>MNPGKGLEKEPNPYGNLMDLPIMAKLEVWIGDRSHKESVCTTLISELRARIYKLEIPSTTFRPFIAINRVQHWTKEAQKCNTTPNFMSYPKRSFKRIVLPFHKETKDKDLYKEWQQPAKRGEVVLLAVFPFIVLPLLLFG</sequence>
<keyword evidence="1" id="KW-1133">Transmembrane helix</keyword>
<dbReference type="WBParaSite" id="GPLIN_001373000">
    <property type="protein sequence ID" value="GPLIN_001373000"/>
    <property type="gene ID" value="GPLIN_001373000"/>
</dbReference>